<dbReference type="RefSeq" id="WP_073676992.1">
    <property type="nucleotide sequence ID" value="NZ_JAHBOL010000027.1"/>
</dbReference>
<dbReference type="InterPro" id="IPR025751">
    <property type="entry name" value="RsbRD_N_dom"/>
</dbReference>
<gene>
    <name evidence="5" type="ORF">KL859_26200</name>
</gene>
<feature type="domain" description="RsbT co-antagonist protein RsbRD N-terminal" evidence="3">
    <location>
        <begin position="17"/>
        <end position="154"/>
    </location>
</feature>
<dbReference type="PANTHER" id="PTHR33744">
    <property type="entry name" value="CARBOHYDRATE DIACID REGULATOR"/>
    <property type="match status" value="1"/>
</dbReference>
<dbReference type="Pfam" id="PF17853">
    <property type="entry name" value="GGDEF_2"/>
    <property type="match status" value="1"/>
</dbReference>
<organism evidence="5 6">
    <name type="scientific">Mycolicibacterium goodii</name>
    <name type="common">Mycobacterium goodii</name>
    <dbReference type="NCBI Taxonomy" id="134601"/>
    <lineage>
        <taxon>Bacteria</taxon>
        <taxon>Bacillati</taxon>
        <taxon>Actinomycetota</taxon>
        <taxon>Actinomycetes</taxon>
        <taxon>Mycobacteriales</taxon>
        <taxon>Mycobacteriaceae</taxon>
        <taxon>Mycolicibacterium</taxon>
    </lineage>
</organism>
<evidence type="ECO:0000259" key="2">
    <source>
        <dbReference type="Pfam" id="PF13556"/>
    </source>
</evidence>
<reference evidence="5 6" key="1">
    <citation type="submission" date="2021-05" db="EMBL/GenBank/DDBJ databases">
        <title>Draft Genome Sequences of Clinical Respiratory Isolates of Mycobacterium goodii Recovered in Ireland.</title>
        <authorList>
            <person name="Flanagan P.R."/>
            <person name="Mok S."/>
            <person name="Roycroft E."/>
            <person name="Rogers T.R."/>
            <person name="Fitzgibbon M."/>
        </authorList>
    </citation>
    <scope>NUCLEOTIDE SEQUENCE [LARGE SCALE GENOMIC DNA]</scope>
    <source>
        <strain evidence="5 6">14IE55</strain>
    </source>
</reference>
<dbReference type="Proteomes" id="UP000696413">
    <property type="component" value="Unassembled WGS sequence"/>
</dbReference>
<evidence type="ECO:0000259" key="3">
    <source>
        <dbReference type="Pfam" id="PF14361"/>
    </source>
</evidence>
<accession>A0ABS6HVU3</accession>
<protein>
    <submittedName>
        <fullName evidence="5">Helix-turn-helix domain-containing protein</fullName>
    </submittedName>
</protein>
<evidence type="ECO:0000313" key="5">
    <source>
        <dbReference type="EMBL" id="MBU8826353.1"/>
    </source>
</evidence>
<proteinExistence type="inferred from homology"/>
<dbReference type="InterPro" id="IPR041522">
    <property type="entry name" value="CdaR_GGDEF"/>
</dbReference>
<comment type="caution">
    <text evidence="5">The sequence shown here is derived from an EMBL/GenBank/DDBJ whole genome shotgun (WGS) entry which is preliminary data.</text>
</comment>
<dbReference type="InterPro" id="IPR042070">
    <property type="entry name" value="PucR_C-HTH_sf"/>
</dbReference>
<dbReference type="EMBL" id="JAHBOM010000024">
    <property type="protein sequence ID" value="MBU8826353.1"/>
    <property type="molecule type" value="Genomic_DNA"/>
</dbReference>
<evidence type="ECO:0000259" key="4">
    <source>
        <dbReference type="Pfam" id="PF17853"/>
    </source>
</evidence>
<name>A0ABS6HVU3_MYCGD</name>
<dbReference type="InterPro" id="IPR025736">
    <property type="entry name" value="PucR_C-HTH_dom"/>
</dbReference>
<feature type="domain" description="CdaR GGDEF-like" evidence="4">
    <location>
        <begin position="173"/>
        <end position="275"/>
    </location>
</feature>
<dbReference type="Pfam" id="PF14361">
    <property type="entry name" value="RsbRD_N"/>
    <property type="match status" value="1"/>
</dbReference>
<evidence type="ECO:0000256" key="1">
    <source>
        <dbReference type="ARBA" id="ARBA00006754"/>
    </source>
</evidence>
<comment type="similarity">
    <text evidence="1">Belongs to the CdaR family.</text>
</comment>
<dbReference type="InterPro" id="IPR051448">
    <property type="entry name" value="CdaR-like_regulators"/>
</dbReference>
<dbReference type="Pfam" id="PF13556">
    <property type="entry name" value="HTH_30"/>
    <property type="match status" value="1"/>
</dbReference>
<dbReference type="Gene3D" id="1.10.10.2840">
    <property type="entry name" value="PucR C-terminal helix-turn-helix domain"/>
    <property type="match status" value="1"/>
</dbReference>
<feature type="domain" description="PucR C-terminal helix-turn-helix" evidence="2">
    <location>
        <begin position="325"/>
        <end position="382"/>
    </location>
</feature>
<keyword evidence="6" id="KW-1185">Reference proteome</keyword>
<evidence type="ECO:0000313" key="6">
    <source>
        <dbReference type="Proteomes" id="UP000696413"/>
    </source>
</evidence>
<dbReference type="PANTHER" id="PTHR33744:SF1">
    <property type="entry name" value="DNA-BINDING TRANSCRIPTIONAL ACTIVATOR ADER"/>
    <property type="match status" value="1"/>
</dbReference>
<sequence>MTEVTRGLAEASLADVDTLTDRLVSAIFTDNPEWTDYGSVPREDLREGCRNYLIRVLESLSGRYTGTDDVVEAIARHRADQGVPLEVMLRTFRLGGRIVWEALLARAKTAGVDPDVVPAAGTATWTVIDELSSVLSSAYRDSEQERVRHDEQRRNALIEDLLDRRAGDVGYASRVARELDLPVGGGYLVVVTDVRPDGAPALASPRNTLNGLGFRSLWHSKVDTRVGVVALEQRAAADVISRLRPLVRGRSAASSAVPGLADVGAAYAEAVTALSLVPAGSAELAWLDEHLAEALLVRSPDLAQRLVERNLAGVLARPAREREVLLETLMVWLNEDRSTVNTAARLHCHRNTVLNRLHRITELAGRSLHGRSAYVELSLALSALAIPGDRD</sequence>